<evidence type="ECO:0000313" key="9">
    <source>
        <dbReference type="Proteomes" id="UP000254191"/>
    </source>
</evidence>
<dbReference type="InterPro" id="IPR020846">
    <property type="entry name" value="MFS_dom"/>
</dbReference>
<dbReference type="InterPro" id="IPR036259">
    <property type="entry name" value="MFS_trans_sf"/>
</dbReference>
<feature type="transmembrane region" description="Helical" evidence="6">
    <location>
        <begin position="7"/>
        <end position="32"/>
    </location>
</feature>
<evidence type="ECO:0000256" key="3">
    <source>
        <dbReference type="ARBA" id="ARBA00022692"/>
    </source>
</evidence>
<dbReference type="Pfam" id="PF07690">
    <property type="entry name" value="MFS_1"/>
    <property type="match status" value="1"/>
</dbReference>
<proteinExistence type="predicted"/>
<keyword evidence="3 6" id="KW-0812">Transmembrane</keyword>
<evidence type="ECO:0000256" key="6">
    <source>
        <dbReference type="SAM" id="Phobius"/>
    </source>
</evidence>
<name>A0A379FH17_PROMI</name>
<feature type="transmembrane region" description="Helical" evidence="6">
    <location>
        <begin position="72"/>
        <end position="92"/>
    </location>
</feature>
<dbReference type="AlphaFoldDB" id="A0A379FH17"/>
<evidence type="ECO:0000313" key="8">
    <source>
        <dbReference type="EMBL" id="SUC19551.1"/>
    </source>
</evidence>
<feature type="transmembrane region" description="Helical" evidence="6">
    <location>
        <begin position="161"/>
        <end position="181"/>
    </location>
</feature>
<dbReference type="Proteomes" id="UP000254191">
    <property type="component" value="Unassembled WGS sequence"/>
</dbReference>
<keyword evidence="4 6" id="KW-1133">Transmembrane helix</keyword>
<protein>
    <submittedName>
        <fullName evidence="8">MFS-family transporter</fullName>
    </submittedName>
</protein>
<organism evidence="8 9">
    <name type="scientific">Proteus mirabilis</name>
    <dbReference type="NCBI Taxonomy" id="584"/>
    <lineage>
        <taxon>Bacteria</taxon>
        <taxon>Pseudomonadati</taxon>
        <taxon>Pseudomonadota</taxon>
        <taxon>Gammaproteobacteria</taxon>
        <taxon>Enterobacterales</taxon>
        <taxon>Morganellaceae</taxon>
        <taxon>Proteus</taxon>
    </lineage>
</organism>
<dbReference type="GO" id="GO:0016020">
    <property type="term" value="C:membrane"/>
    <property type="evidence" value="ECO:0007669"/>
    <property type="project" value="UniProtKB-SubCell"/>
</dbReference>
<dbReference type="SUPFAM" id="SSF103473">
    <property type="entry name" value="MFS general substrate transporter"/>
    <property type="match status" value="1"/>
</dbReference>
<dbReference type="PANTHER" id="PTHR42718:SF9">
    <property type="entry name" value="MAJOR FACILITATOR SUPERFAMILY MULTIDRUG TRANSPORTER MFSC"/>
    <property type="match status" value="1"/>
</dbReference>
<feature type="domain" description="Major facilitator superfamily (MFS) profile" evidence="7">
    <location>
        <begin position="7"/>
        <end position="275"/>
    </location>
</feature>
<comment type="subcellular location">
    <subcellularLocation>
        <location evidence="1">Membrane</location>
        <topology evidence="1">Multi-pass membrane protein</topology>
    </subcellularLocation>
</comment>
<feature type="transmembrane region" description="Helical" evidence="6">
    <location>
        <begin position="131"/>
        <end position="149"/>
    </location>
</feature>
<gene>
    <name evidence="8" type="primary">hsrA_3</name>
    <name evidence="8" type="ORF">NCTC11938_01332</name>
</gene>
<feature type="transmembrane region" description="Helical" evidence="6">
    <location>
        <begin position="193"/>
        <end position="214"/>
    </location>
</feature>
<dbReference type="Gene3D" id="1.20.1720.10">
    <property type="entry name" value="Multidrug resistance protein D"/>
    <property type="match status" value="1"/>
</dbReference>
<keyword evidence="2" id="KW-0813">Transport</keyword>
<evidence type="ECO:0000259" key="7">
    <source>
        <dbReference type="PROSITE" id="PS50850"/>
    </source>
</evidence>
<feature type="transmembrane region" description="Helical" evidence="6">
    <location>
        <begin position="220"/>
        <end position="238"/>
    </location>
</feature>
<dbReference type="PANTHER" id="PTHR42718">
    <property type="entry name" value="MAJOR FACILITATOR SUPERFAMILY MULTIDRUG TRANSPORTER MFSC"/>
    <property type="match status" value="1"/>
</dbReference>
<feature type="transmembrane region" description="Helical" evidence="6">
    <location>
        <begin position="38"/>
        <end position="60"/>
    </location>
</feature>
<evidence type="ECO:0000256" key="4">
    <source>
        <dbReference type="ARBA" id="ARBA00022989"/>
    </source>
</evidence>
<dbReference type="GO" id="GO:0022857">
    <property type="term" value="F:transmembrane transporter activity"/>
    <property type="evidence" value="ECO:0007669"/>
    <property type="project" value="InterPro"/>
</dbReference>
<keyword evidence="5 6" id="KW-0472">Membrane</keyword>
<dbReference type="EMBL" id="UGTS01000004">
    <property type="protein sequence ID" value="SUC19551.1"/>
    <property type="molecule type" value="Genomic_DNA"/>
</dbReference>
<reference evidence="8 9" key="1">
    <citation type="submission" date="2018-06" db="EMBL/GenBank/DDBJ databases">
        <authorList>
            <consortium name="Pathogen Informatics"/>
            <person name="Doyle S."/>
        </authorList>
    </citation>
    <scope>NUCLEOTIDE SEQUENCE [LARGE SCALE GENOMIC DNA]</scope>
    <source>
        <strain evidence="8 9">NCTC11938</strain>
    </source>
</reference>
<evidence type="ECO:0000256" key="5">
    <source>
        <dbReference type="ARBA" id="ARBA00023136"/>
    </source>
</evidence>
<dbReference type="PROSITE" id="PS50850">
    <property type="entry name" value="MFS"/>
    <property type="match status" value="1"/>
</dbReference>
<dbReference type="InterPro" id="IPR011701">
    <property type="entry name" value="MFS"/>
</dbReference>
<evidence type="ECO:0000256" key="1">
    <source>
        <dbReference type="ARBA" id="ARBA00004141"/>
    </source>
</evidence>
<sequence>MSYRYQIAIIFLLGFFIDCINIFMSAIALPAIAADMKVSIVSITWVSNSYILGLTLIIPLSHWLSQRFGVRVLMVSSMLIFSASVALVGYSHSFFELILWRFIQGLSGGLLIPIGQALTFQYFQGHERSKVSTLIMAVALIAPAISPTIGGFIVDAVSWRWVFYSNVPFSLLTAFLAFIWVKESKSQENIIPDLKGILLISIIIVSGLCALSAYGEYHSTQLALVISFFAALFSLLYYRHYKQSLSPVINLNLLKNRNLSLSIFLYYCIPGVLLV</sequence>
<evidence type="ECO:0000256" key="2">
    <source>
        <dbReference type="ARBA" id="ARBA00022448"/>
    </source>
</evidence>
<accession>A0A379FH17</accession>